<comment type="similarity">
    <text evidence="1">Belongs to the carbohydrate kinase PfkB family.</text>
</comment>
<comment type="caution">
    <text evidence="5">The sequence shown here is derived from an EMBL/GenBank/DDBJ whole genome shotgun (WGS) entry which is preliminary data.</text>
</comment>
<evidence type="ECO:0000256" key="2">
    <source>
        <dbReference type="ARBA" id="ARBA00022679"/>
    </source>
</evidence>
<dbReference type="SUPFAM" id="SSF53613">
    <property type="entry name" value="Ribokinase-like"/>
    <property type="match status" value="1"/>
</dbReference>
<dbReference type="InterPro" id="IPR002173">
    <property type="entry name" value="Carboh/pur_kinase_PfkB_CS"/>
</dbReference>
<organism evidence="5 6">
    <name type="scientific">Mucilaginibacter pankratovii</name>
    <dbReference type="NCBI Taxonomy" id="2772110"/>
    <lineage>
        <taxon>Bacteria</taxon>
        <taxon>Pseudomonadati</taxon>
        <taxon>Bacteroidota</taxon>
        <taxon>Sphingobacteriia</taxon>
        <taxon>Sphingobacteriales</taxon>
        <taxon>Sphingobacteriaceae</taxon>
        <taxon>Mucilaginibacter</taxon>
    </lineage>
</organism>
<feature type="domain" description="Carbohydrate kinase PfkB" evidence="4">
    <location>
        <begin position="23"/>
        <end position="283"/>
    </location>
</feature>
<evidence type="ECO:0000313" key="6">
    <source>
        <dbReference type="Proteomes" id="UP000606600"/>
    </source>
</evidence>
<dbReference type="InterPro" id="IPR050306">
    <property type="entry name" value="PfkB_Carbo_kinase"/>
</dbReference>
<dbReference type="PANTHER" id="PTHR43085">
    <property type="entry name" value="HEXOKINASE FAMILY MEMBER"/>
    <property type="match status" value="1"/>
</dbReference>
<dbReference type="Gene3D" id="3.40.1190.20">
    <property type="match status" value="1"/>
</dbReference>
<gene>
    <name evidence="5" type="ORF">IDJ77_01135</name>
</gene>
<protein>
    <submittedName>
        <fullName evidence="5">Carbohydrate kinase</fullName>
    </submittedName>
</protein>
<dbReference type="Pfam" id="PF00294">
    <property type="entry name" value="PfkB"/>
    <property type="match status" value="1"/>
</dbReference>
<dbReference type="Proteomes" id="UP000606600">
    <property type="component" value="Unassembled WGS sequence"/>
</dbReference>
<evidence type="ECO:0000313" key="5">
    <source>
        <dbReference type="EMBL" id="MBD1362399.1"/>
    </source>
</evidence>
<dbReference type="InterPro" id="IPR011611">
    <property type="entry name" value="PfkB_dom"/>
</dbReference>
<dbReference type="RefSeq" id="WP_191187085.1">
    <property type="nucleotide sequence ID" value="NZ_JACWMY010000001.1"/>
</dbReference>
<proteinExistence type="inferred from homology"/>
<evidence type="ECO:0000256" key="1">
    <source>
        <dbReference type="ARBA" id="ARBA00010688"/>
    </source>
</evidence>
<dbReference type="PROSITE" id="PS00584">
    <property type="entry name" value="PFKB_KINASES_2"/>
    <property type="match status" value="1"/>
</dbReference>
<dbReference type="PROSITE" id="PS00583">
    <property type="entry name" value="PFKB_KINASES_1"/>
    <property type="match status" value="1"/>
</dbReference>
<evidence type="ECO:0000259" key="4">
    <source>
        <dbReference type="Pfam" id="PF00294"/>
    </source>
</evidence>
<name>A0ABR7WJ93_9SPHI</name>
<keyword evidence="3 5" id="KW-0418">Kinase</keyword>
<dbReference type="EMBL" id="JACWMY010000001">
    <property type="protein sequence ID" value="MBD1362399.1"/>
    <property type="molecule type" value="Genomic_DNA"/>
</dbReference>
<dbReference type="GO" id="GO:0016301">
    <property type="term" value="F:kinase activity"/>
    <property type="evidence" value="ECO:0007669"/>
    <property type="project" value="UniProtKB-KW"/>
</dbReference>
<sequence length="315" mass="35146">MKNLNTSVVCFGEVLWDVLPTGRIPGGAPMNVAYHLHKLGINSQVISSIGNDVAGANLVVFLKTVGLSTDHIQVNQQYATSEVLASINDHNEVSYEIVYPVAWDKIAWQPELAEMVSKADAFVFGSLSSRDNVSRETLLRLLDVARYRVFDVNLRAPHYTVDLVTDLLNRADMVKLNTSELMQIAQWYDANCQTEADCIELLFREFNVREILITKGSTGASYYTAAYRYDYPAYKISVADTIGSGDAFLAAFLAMKLTDEPVEVALDYAVAMGAFITSQSGACPEYSRYDLGRFIWKKKLFSHNPNYHNHELIAS</sequence>
<keyword evidence="2" id="KW-0808">Transferase</keyword>
<dbReference type="PANTHER" id="PTHR43085:SF57">
    <property type="entry name" value="CARBOHYDRATE KINASE PFKB DOMAIN-CONTAINING PROTEIN"/>
    <property type="match status" value="1"/>
</dbReference>
<keyword evidence="6" id="KW-1185">Reference proteome</keyword>
<dbReference type="CDD" id="cd01167">
    <property type="entry name" value="bac_FRK"/>
    <property type="match status" value="1"/>
</dbReference>
<evidence type="ECO:0000256" key="3">
    <source>
        <dbReference type="ARBA" id="ARBA00022777"/>
    </source>
</evidence>
<accession>A0ABR7WJ93</accession>
<reference evidence="5 6" key="1">
    <citation type="submission" date="2020-09" db="EMBL/GenBank/DDBJ databases">
        <title>Novel species of Mucilaginibacter isolated from a glacier on the Tibetan Plateau.</title>
        <authorList>
            <person name="Liu Q."/>
            <person name="Xin Y.-H."/>
        </authorList>
    </citation>
    <scope>NUCLEOTIDE SEQUENCE [LARGE SCALE GENOMIC DNA]</scope>
    <source>
        <strain evidence="5 6">ZT4R22</strain>
    </source>
</reference>
<dbReference type="InterPro" id="IPR029056">
    <property type="entry name" value="Ribokinase-like"/>
</dbReference>